<dbReference type="Pfam" id="PF00977">
    <property type="entry name" value="His_biosynth"/>
    <property type="match status" value="1"/>
</dbReference>
<reference evidence="12 13" key="1">
    <citation type="submission" date="2019-01" db="EMBL/GenBank/DDBJ databases">
        <title>Geovibrio thiophilus DSM 11263, complete genome.</title>
        <authorList>
            <person name="Spring S."/>
            <person name="Bunk B."/>
            <person name="Sproer C."/>
        </authorList>
    </citation>
    <scope>NUCLEOTIDE SEQUENCE [LARGE SCALE GENOMIC DNA]</scope>
    <source>
        <strain evidence="12 13">DSM 11263</strain>
    </source>
</reference>
<sequence>MLIIPAIDLLGGKAVRLRQGDMDDYKIYFDDPAEAAAQFRELGIKRLHIVDLDGAKKGEMTNFETIKRIIAKADMEIEVGGGIRSMDRIKAYFDIGVKYAILGTVVIKDPDFVKKAAETYPNRIILGVDAKNGYVATEGWYETSGTKAEDVLKTYAGYFIESVIYTDISRDGMLQGLNIEATAALADKSPWGIIASGGLKDITDVKNLRELNHPNIKGTIAGKAFYEGTIDLKEAASIAG</sequence>
<dbReference type="UniPathway" id="UPA00031">
    <property type="reaction ID" value="UER00009"/>
</dbReference>
<comment type="similarity">
    <text evidence="4 9 10">Belongs to the HisA/HisF family.</text>
</comment>
<dbReference type="EMBL" id="CP035108">
    <property type="protein sequence ID" value="QAR31956.1"/>
    <property type="molecule type" value="Genomic_DNA"/>
</dbReference>
<dbReference type="RefSeq" id="WP_128465243.1">
    <property type="nucleotide sequence ID" value="NZ_CP035108.1"/>
</dbReference>
<dbReference type="InterPro" id="IPR006063">
    <property type="entry name" value="HisA_bact_arch"/>
</dbReference>
<accession>A0A410JUU5</accession>
<protein>
    <recommendedName>
        <fullName evidence="9 11">1-(5-phosphoribosyl)-5-[(5-phosphoribosylamino)methylideneamino] imidazole-4-carboxamide isomerase</fullName>
        <ecNumber evidence="9 11">5.3.1.16</ecNumber>
    </recommendedName>
    <alternativeName>
        <fullName evidence="9">Phosphoribosylformimino-5-aminoimidazole carboxamide ribotide isomerase</fullName>
    </alternativeName>
</protein>
<evidence type="ECO:0000256" key="1">
    <source>
        <dbReference type="ARBA" id="ARBA00000901"/>
    </source>
</evidence>
<dbReference type="PANTHER" id="PTHR43090">
    <property type="entry name" value="1-(5-PHOSPHORIBOSYL)-5-[(5-PHOSPHORIBOSYLAMINO)METHYLIDENEAMINO] IMIDAZOLE-4-CARBOXAMIDE ISOMERASE"/>
    <property type="match status" value="1"/>
</dbReference>
<dbReference type="GO" id="GO:0003949">
    <property type="term" value="F:1-(5-phosphoribosyl)-5-[(5-phosphoribosylamino)methylideneamino]imidazole-4-carboxamide isomerase activity"/>
    <property type="evidence" value="ECO:0007669"/>
    <property type="project" value="UniProtKB-UniRule"/>
</dbReference>
<dbReference type="GO" id="GO:0000162">
    <property type="term" value="P:L-tryptophan biosynthetic process"/>
    <property type="evidence" value="ECO:0007669"/>
    <property type="project" value="TreeGrafter"/>
</dbReference>
<evidence type="ECO:0000256" key="6">
    <source>
        <dbReference type="ARBA" id="ARBA00022605"/>
    </source>
</evidence>
<organism evidence="12 13">
    <name type="scientific">Geovibrio thiophilus</name>
    <dbReference type="NCBI Taxonomy" id="139438"/>
    <lineage>
        <taxon>Bacteria</taxon>
        <taxon>Pseudomonadati</taxon>
        <taxon>Deferribacterota</taxon>
        <taxon>Deferribacteres</taxon>
        <taxon>Deferribacterales</taxon>
        <taxon>Geovibrionaceae</taxon>
        <taxon>Geovibrio</taxon>
    </lineage>
</organism>
<keyword evidence="6 9" id="KW-0028">Amino-acid biosynthesis</keyword>
<dbReference type="InterPro" id="IPR006062">
    <property type="entry name" value="His_biosynth"/>
</dbReference>
<evidence type="ECO:0000256" key="9">
    <source>
        <dbReference type="HAMAP-Rule" id="MF_01014"/>
    </source>
</evidence>
<evidence type="ECO:0000313" key="12">
    <source>
        <dbReference type="EMBL" id="QAR31956.1"/>
    </source>
</evidence>
<proteinExistence type="inferred from homology"/>
<comment type="subcellular location">
    <subcellularLocation>
        <location evidence="2 9 11">Cytoplasm</location>
    </subcellularLocation>
</comment>
<evidence type="ECO:0000256" key="7">
    <source>
        <dbReference type="ARBA" id="ARBA00023102"/>
    </source>
</evidence>
<dbReference type="FunFam" id="3.20.20.70:FF:000009">
    <property type="entry name" value="1-(5-phosphoribosyl)-5-[(5-phosphoribosylamino)methylideneamino] imidazole-4-carboxamide isomerase"/>
    <property type="match status" value="1"/>
</dbReference>
<dbReference type="KEGG" id="gtl:EP073_00625"/>
<dbReference type="EC" id="5.3.1.16" evidence="9 11"/>
<comment type="pathway">
    <text evidence="3 9 11">Amino-acid biosynthesis; L-histidine biosynthesis; L-histidine from 5-phospho-alpha-D-ribose 1-diphosphate: step 4/9.</text>
</comment>
<dbReference type="InterPro" id="IPR023016">
    <property type="entry name" value="HisA/PriA"/>
</dbReference>
<evidence type="ECO:0000256" key="8">
    <source>
        <dbReference type="ARBA" id="ARBA00023235"/>
    </source>
</evidence>
<evidence type="ECO:0000256" key="11">
    <source>
        <dbReference type="RuleBase" id="RU003658"/>
    </source>
</evidence>
<dbReference type="InterPro" id="IPR013785">
    <property type="entry name" value="Aldolase_TIM"/>
</dbReference>
<dbReference type="GO" id="GO:0000105">
    <property type="term" value="P:L-histidine biosynthetic process"/>
    <property type="evidence" value="ECO:0007669"/>
    <property type="project" value="UniProtKB-UniRule"/>
</dbReference>
<keyword evidence="7 9" id="KW-0368">Histidine biosynthesis</keyword>
<dbReference type="OrthoDB" id="9807749at2"/>
<evidence type="ECO:0000256" key="10">
    <source>
        <dbReference type="RuleBase" id="RU003657"/>
    </source>
</evidence>
<dbReference type="Gene3D" id="3.20.20.70">
    <property type="entry name" value="Aldolase class I"/>
    <property type="match status" value="1"/>
</dbReference>
<feature type="active site" description="Proton donor" evidence="9">
    <location>
        <position position="129"/>
    </location>
</feature>
<evidence type="ECO:0000256" key="4">
    <source>
        <dbReference type="ARBA" id="ARBA00009667"/>
    </source>
</evidence>
<comment type="catalytic activity">
    <reaction evidence="1 9 11">
        <text>1-(5-phospho-beta-D-ribosyl)-5-[(5-phospho-beta-D-ribosylamino)methylideneamino]imidazole-4-carboxamide = 5-[(5-phospho-1-deoxy-D-ribulos-1-ylimino)methylamino]-1-(5-phospho-beta-D-ribosyl)imidazole-4-carboxamide</text>
        <dbReference type="Rhea" id="RHEA:15469"/>
        <dbReference type="ChEBI" id="CHEBI:58435"/>
        <dbReference type="ChEBI" id="CHEBI:58525"/>
        <dbReference type="EC" id="5.3.1.16"/>
    </reaction>
</comment>
<name>A0A410JUU5_9BACT</name>
<keyword evidence="8 9" id="KW-0413">Isomerase</keyword>
<keyword evidence="5 9" id="KW-0963">Cytoplasm</keyword>
<feature type="active site" description="Proton acceptor" evidence="9">
    <location>
        <position position="8"/>
    </location>
</feature>
<dbReference type="PANTHER" id="PTHR43090:SF2">
    <property type="entry name" value="1-(5-PHOSPHORIBOSYL)-5-[(5-PHOSPHORIBOSYLAMINO)METHYLIDENEAMINO] IMIDAZOLE-4-CARBOXAMIDE ISOMERASE"/>
    <property type="match status" value="1"/>
</dbReference>
<dbReference type="AlphaFoldDB" id="A0A410JUU5"/>
<dbReference type="GO" id="GO:0005737">
    <property type="term" value="C:cytoplasm"/>
    <property type="evidence" value="ECO:0007669"/>
    <property type="project" value="UniProtKB-SubCell"/>
</dbReference>
<dbReference type="Proteomes" id="UP000287502">
    <property type="component" value="Chromosome"/>
</dbReference>
<evidence type="ECO:0000313" key="13">
    <source>
        <dbReference type="Proteomes" id="UP000287502"/>
    </source>
</evidence>
<gene>
    <name evidence="9 12" type="primary">hisA</name>
    <name evidence="12" type="ORF">EP073_00625</name>
</gene>
<dbReference type="NCBIfam" id="TIGR00007">
    <property type="entry name" value="1-(5-phosphoribosyl)-5-[(5-phosphoribosylamino)methylideneamino]imidazole-4-carboxamide isomerase"/>
    <property type="match status" value="1"/>
</dbReference>
<keyword evidence="13" id="KW-1185">Reference proteome</keyword>
<dbReference type="InterPro" id="IPR011060">
    <property type="entry name" value="RibuloseP-bd_barrel"/>
</dbReference>
<evidence type="ECO:0000256" key="3">
    <source>
        <dbReference type="ARBA" id="ARBA00005133"/>
    </source>
</evidence>
<dbReference type="HAMAP" id="MF_01014">
    <property type="entry name" value="HisA"/>
    <property type="match status" value="1"/>
</dbReference>
<evidence type="ECO:0000256" key="5">
    <source>
        <dbReference type="ARBA" id="ARBA00022490"/>
    </source>
</evidence>
<dbReference type="InterPro" id="IPR044524">
    <property type="entry name" value="Isoase_HisA-like"/>
</dbReference>
<dbReference type="SUPFAM" id="SSF51366">
    <property type="entry name" value="Ribulose-phoshate binding barrel"/>
    <property type="match status" value="1"/>
</dbReference>
<dbReference type="CDD" id="cd04732">
    <property type="entry name" value="HisA"/>
    <property type="match status" value="1"/>
</dbReference>
<evidence type="ECO:0000256" key="2">
    <source>
        <dbReference type="ARBA" id="ARBA00004496"/>
    </source>
</evidence>